<organism evidence="14 15">
    <name type="scientific">Acidiferrimicrobium australe</name>
    <dbReference type="NCBI Taxonomy" id="2664430"/>
    <lineage>
        <taxon>Bacteria</taxon>
        <taxon>Bacillati</taxon>
        <taxon>Actinomycetota</taxon>
        <taxon>Acidimicrobiia</taxon>
        <taxon>Acidimicrobiales</taxon>
        <taxon>Acidimicrobiaceae</taxon>
        <taxon>Acidiferrimicrobium</taxon>
    </lineage>
</organism>
<keyword evidence="5" id="KW-1003">Cell membrane</keyword>
<dbReference type="Proteomes" id="UP000437736">
    <property type="component" value="Unassembled WGS sequence"/>
</dbReference>
<keyword evidence="7 13" id="KW-1133">Transmembrane helix</keyword>
<gene>
    <name evidence="14" type="ORF">GHK86_14305</name>
</gene>
<accession>A0ABW9QW63</accession>
<evidence type="ECO:0000313" key="14">
    <source>
        <dbReference type="EMBL" id="MST33886.1"/>
    </source>
</evidence>
<comment type="caution">
    <text evidence="14">The sequence shown here is derived from an EMBL/GenBank/DDBJ whole genome shotgun (WGS) entry which is preliminary data.</text>
</comment>
<evidence type="ECO:0000256" key="8">
    <source>
        <dbReference type="ARBA" id="ARBA00023136"/>
    </source>
</evidence>
<evidence type="ECO:0000256" key="6">
    <source>
        <dbReference type="ARBA" id="ARBA00022692"/>
    </source>
</evidence>
<feature type="transmembrane region" description="Helical" evidence="13">
    <location>
        <begin position="105"/>
        <end position="124"/>
    </location>
</feature>
<evidence type="ECO:0000256" key="7">
    <source>
        <dbReference type="ARBA" id="ARBA00022989"/>
    </source>
</evidence>
<comment type="function">
    <text evidence="1">Part of cytochrome c oxidase, its function is unknown.</text>
</comment>
<feature type="region of interest" description="Disordered" evidence="12">
    <location>
        <begin position="131"/>
        <end position="162"/>
    </location>
</feature>
<evidence type="ECO:0000256" key="3">
    <source>
        <dbReference type="ARBA" id="ARBA00006870"/>
    </source>
</evidence>
<name>A0ABW9QW63_9ACTN</name>
<evidence type="ECO:0000256" key="10">
    <source>
        <dbReference type="ARBA" id="ARBA00031401"/>
    </source>
</evidence>
<dbReference type="InterPro" id="IPR021050">
    <property type="entry name" value="Cyt_c_oxidase_su4_actinobac"/>
</dbReference>
<evidence type="ECO:0000256" key="11">
    <source>
        <dbReference type="ARBA" id="ARBA00047816"/>
    </source>
</evidence>
<feature type="transmembrane region" description="Helical" evidence="13">
    <location>
        <begin position="7"/>
        <end position="24"/>
    </location>
</feature>
<evidence type="ECO:0000256" key="2">
    <source>
        <dbReference type="ARBA" id="ARBA00004651"/>
    </source>
</evidence>
<evidence type="ECO:0000256" key="12">
    <source>
        <dbReference type="SAM" id="MobiDB-lite"/>
    </source>
</evidence>
<feature type="compositionally biased region" description="Polar residues" evidence="12">
    <location>
        <begin position="140"/>
        <end position="162"/>
    </location>
</feature>
<evidence type="ECO:0000256" key="13">
    <source>
        <dbReference type="SAM" id="Phobius"/>
    </source>
</evidence>
<evidence type="ECO:0000256" key="5">
    <source>
        <dbReference type="ARBA" id="ARBA00022475"/>
    </source>
</evidence>
<dbReference type="EMBL" id="WJHE01000760">
    <property type="protein sequence ID" value="MST33886.1"/>
    <property type="molecule type" value="Genomic_DNA"/>
</dbReference>
<dbReference type="Pfam" id="PF12270">
    <property type="entry name" value="Cyt_c_ox_IV"/>
    <property type="match status" value="1"/>
</dbReference>
<comment type="catalytic activity">
    <reaction evidence="11">
        <text>4 Fe(II)-[cytochrome c] + O2 + 8 H(+)(in) = 4 Fe(III)-[cytochrome c] + 2 H2O + 4 H(+)(out)</text>
        <dbReference type="Rhea" id="RHEA:11436"/>
        <dbReference type="Rhea" id="RHEA-COMP:10350"/>
        <dbReference type="Rhea" id="RHEA-COMP:14399"/>
        <dbReference type="ChEBI" id="CHEBI:15377"/>
        <dbReference type="ChEBI" id="CHEBI:15378"/>
        <dbReference type="ChEBI" id="CHEBI:15379"/>
        <dbReference type="ChEBI" id="CHEBI:29033"/>
        <dbReference type="ChEBI" id="CHEBI:29034"/>
        <dbReference type="EC" id="7.1.1.9"/>
    </reaction>
</comment>
<feature type="transmembrane region" description="Helical" evidence="13">
    <location>
        <begin position="30"/>
        <end position="51"/>
    </location>
</feature>
<dbReference type="EC" id="7.1.1.9" evidence="4"/>
<evidence type="ECO:0000256" key="4">
    <source>
        <dbReference type="ARBA" id="ARBA00012949"/>
    </source>
</evidence>
<keyword evidence="8 13" id="KW-0472">Membrane</keyword>
<evidence type="ECO:0000256" key="9">
    <source>
        <dbReference type="ARBA" id="ARBA00031366"/>
    </source>
</evidence>
<comment type="similarity">
    <text evidence="3">Belongs to the cytochrome c oxidase bacterial subunit CtaF family.</text>
</comment>
<evidence type="ECO:0000256" key="1">
    <source>
        <dbReference type="ARBA" id="ARBA00002536"/>
    </source>
</evidence>
<proteinExistence type="inferred from homology"/>
<keyword evidence="15" id="KW-1185">Reference proteome</keyword>
<keyword evidence="6 13" id="KW-0812">Transmembrane</keyword>
<evidence type="ECO:0000313" key="15">
    <source>
        <dbReference type="Proteomes" id="UP000437736"/>
    </source>
</evidence>
<reference evidence="14 15" key="1">
    <citation type="submission" date="2019-11" db="EMBL/GenBank/DDBJ databases">
        <title>Acidiferrimicrobium australis gen. nov., sp. nov., an acidophilic and obligately heterotrophic, member of the Actinobacteria that catalyses dissimilatory oxido- reduction of iron isolated from metal-rich acidic water in Chile.</title>
        <authorList>
            <person name="Gonzalez D."/>
            <person name="Huber K."/>
            <person name="Hedrich S."/>
            <person name="Rojas-Villalobos C."/>
            <person name="Quatrini R."/>
            <person name="Dinamarca M.A."/>
            <person name="Schwarz A."/>
            <person name="Canales C."/>
            <person name="Nancucheo I."/>
        </authorList>
    </citation>
    <scope>NUCLEOTIDE SEQUENCE [LARGE SCALE GENOMIC DNA]</scope>
    <source>
        <strain evidence="14 15">USS-CCA1</strain>
    </source>
</reference>
<feature type="transmembrane region" description="Helical" evidence="13">
    <location>
        <begin position="79"/>
        <end position="99"/>
    </location>
</feature>
<sequence>MRLEMRTCFGAALFLGIVCAIYWFWSNEDTGTACLLFSFCAYALMGSYFFLQWRRRKGVPRPEDRDDADMNDGEGEIGFFPAASIWPFGIGLGGIFLAIGLIYGMWFLVIGGVFVVGSVIGFVVEAEAREEGPADPGMPITTTGDNPPVTSFQVPSSHSQGA</sequence>
<protein>
    <recommendedName>
        <fullName evidence="4">cytochrome-c oxidase</fullName>
        <ecNumber evidence="4">7.1.1.9</ecNumber>
    </recommendedName>
    <alternativeName>
        <fullName evidence="10">Cytochrome aa3 subunit 4</fullName>
    </alternativeName>
    <alternativeName>
        <fullName evidence="9">Cytochrome c oxidase polypeptide IV</fullName>
    </alternativeName>
</protein>
<comment type="subcellular location">
    <subcellularLocation>
        <location evidence="2">Cell membrane</location>
        <topology evidence="2">Multi-pass membrane protein</topology>
    </subcellularLocation>
</comment>